<dbReference type="PROSITE" id="PS51257">
    <property type="entry name" value="PROKAR_LIPOPROTEIN"/>
    <property type="match status" value="1"/>
</dbReference>
<reference evidence="3 4" key="1">
    <citation type="submission" date="2020-09" db="EMBL/GenBank/DDBJ databases">
        <title>Novel species of Mucilaginibacter isolated from a glacier on the Tibetan Plateau.</title>
        <authorList>
            <person name="Liu Q."/>
            <person name="Xin Y.-H."/>
        </authorList>
    </citation>
    <scope>NUCLEOTIDE SEQUENCE [LARGE SCALE GENOMIC DNA]</scope>
    <source>
        <strain evidence="3 4">ZT4R22</strain>
    </source>
</reference>
<protein>
    <submittedName>
        <fullName evidence="3">Uncharacterized protein</fullName>
    </submittedName>
</protein>
<evidence type="ECO:0000256" key="1">
    <source>
        <dbReference type="SAM" id="MobiDB-lite"/>
    </source>
</evidence>
<evidence type="ECO:0000313" key="3">
    <source>
        <dbReference type="EMBL" id="MBD1366529.1"/>
    </source>
</evidence>
<sequence length="158" mass="17751">MKSKALLLLFIFLLNTATGFACALRMSIHEHEEATEHHQKGSEATEHGHHGDEAKEHHHEHQQISLPSVHEEPFSSGTYIANNDPCCQAAVNNFNTLAKVTPQSSQIVLLAPLSYIGTYHQFFLKPVTISQANRFLSIDGRRRPPTYPIRIALQSFQI</sequence>
<keyword evidence="4" id="KW-1185">Reference proteome</keyword>
<evidence type="ECO:0000313" key="4">
    <source>
        <dbReference type="Proteomes" id="UP000606600"/>
    </source>
</evidence>
<feature type="chain" id="PRO_5047369447" evidence="2">
    <location>
        <begin position="24"/>
        <end position="158"/>
    </location>
</feature>
<feature type="compositionally biased region" description="Basic and acidic residues" evidence="1">
    <location>
        <begin position="32"/>
        <end position="62"/>
    </location>
</feature>
<dbReference type="Proteomes" id="UP000606600">
    <property type="component" value="Unassembled WGS sequence"/>
</dbReference>
<dbReference type="RefSeq" id="WP_191191172.1">
    <property type="nucleotide sequence ID" value="NZ_JACWMY010000013.1"/>
</dbReference>
<proteinExistence type="predicted"/>
<accession>A0ABR7WYM2</accession>
<keyword evidence="2" id="KW-0732">Signal</keyword>
<feature type="signal peptide" evidence="2">
    <location>
        <begin position="1"/>
        <end position="23"/>
    </location>
</feature>
<feature type="region of interest" description="Disordered" evidence="1">
    <location>
        <begin position="32"/>
        <end position="68"/>
    </location>
</feature>
<name>A0ABR7WYM2_9SPHI</name>
<dbReference type="EMBL" id="JACWMY010000013">
    <property type="protein sequence ID" value="MBD1366529.1"/>
    <property type="molecule type" value="Genomic_DNA"/>
</dbReference>
<evidence type="ECO:0000256" key="2">
    <source>
        <dbReference type="SAM" id="SignalP"/>
    </source>
</evidence>
<comment type="caution">
    <text evidence="3">The sequence shown here is derived from an EMBL/GenBank/DDBJ whole genome shotgun (WGS) entry which is preliminary data.</text>
</comment>
<gene>
    <name evidence="3" type="ORF">IDJ77_22130</name>
</gene>
<organism evidence="3 4">
    <name type="scientific">Mucilaginibacter pankratovii</name>
    <dbReference type="NCBI Taxonomy" id="2772110"/>
    <lineage>
        <taxon>Bacteria</taxon>
        <taxon>Pseudomonadati</taxon>
        <taxon>Bacteroidota</taxon>
        <taxon>Sphingobacteriia</taxon>
        <taxon>Sphingobacteriales</taxon>
        <taxon>Sphingobacteriaceae</taxon>
        <taxon>Mucilaginibacter</taxon>
    </lineage>
</organism>